<dbReference type="PANTHER" id="PTHR13593:SF140">
    <property type="entry name" value="PLC-LIKE PHOSPHODIESTERASE"/>
    <property type="match status" value="1"/>
</dbReference>
<evidence type="ECO:0000313" key="4">
    <source>
        <dbReference type="Proteomes" id="UP000245768"/>
    </source>
</evidence>
<dbReference type="GO" id="GO:0008081">
    <property type="term" value="F:phosphoric diester hydrolase activity"/>
    <property type="evidence" value="ECO:0007669"/>
    <property type="project" value="InterPro"/>
</dbReference>
<feature type="signal peptide" evidence="2">
    <location>
        <begin position="1"/>
        <end position="25"/>
    </location>
</feature>
<dbReference type="GO" id="GO:0006629">
    <property type="term" value="P:lipid metabolic process"/>
    <property type="evidence" value="ECO:0007669"/>
    <property type="project" value="InterPro"/>
</dbReference>
<dbReference type="Pfam" id="PF26146">
    <property type="entry name" value="PI-PLC_X"/>
    <property type="match status" value="1"/>
</dbReference>
<dbReference type="InterPro" id="IPR051057">
    <property type="entry name" value="PI-PLC_domain"/>
</dbReference>
<feature type="compositionally biased region" description="Polar residues" evidence="1">
    <location>
        <begin position="296"/>
        <end position="310"/>
    </location>
</feature>
<dbReference type="PANTHER" id="PTHR13593">
    <property type="match status" value="1"/>
</dbReference>
<gene>
    <name evidence="3" type="ORF">FA10DRAFT_247622</name>
</gene>
<evidence type="ECO:0000256" key="2">
    <source>
        <dbReference type="SAM" id="SignalP"/>
    </source>
</evidence>
<evidence type="ECO:0000256" key="1">
    <source>
        <dbReference type="SAM" id="MobiDB-lite"/>
    </source>
</evidence>
<reference evidence="3 4" key="1">
    <citation type="journal article" date="2018" name="Mol. Biol. Evol.">
        <title>Broad Genomic Sampling Reveals a Smut Pathogenic Ancestry of the Fungal Clade Ustilaginomycotina.</title>
        <authorList>
            <person name="Kijpornyongpan T."/>
            <person name="Mondo S.J."/>
            <person name="Barry K."/>
            <person name="Sandor L."/>
            <person name="Lee J."/>
            <person name="Lipzen A."/>
            <person name="Pangilinan J."/>
            <person name="LaButti K."/>
            <person name="Hainaut M."/>
            <person name="Henrissat B."/>
            <person name="Grigoriev I.V."/>
            <person name="Spatafora J.W."/>
            <person name="Aime M.C."/>
        </authorList>
    </citation>
    <scope>NUCLEOTIDE SEQUENCE [LARGE SCALE GENOMIC DNA]</scope>
    <source>
        <strain evidence="3 4">MCA 4198</strain>
    </source>
</reference>
<protein>
    <recommendedName>
        <fullName evidence="5">PLC-like phosphodiesterase</fullName>
    </recommendedName>
</protein>
<keyword evidence="2" id="KW-0732">Signal</keyword>
<name>A0A316YXN0_9BASI</name>
<sequence>MVPFRILSALLVSILLIVSSSSVCAKPLTPHWKRDIGRYIRIGYPGRPKSSSINVKKRATTCNGSSDLCNRLYSNVTFAGAHNSYAIANGAGGLASNQNVSLAGQLNAGIRLLQSQAHNSTNQTASGAGIDLCHTSCSIFQGGSLEYYLGQVKSWVDANPTEVVTLLIVNSDGSPPSKFAQAFESTGLVSKMYQPSSGTISRNSWPTLGSMVDSGRTVVGFLSTEADFQSVNYLLDEFSNVWETPFGQTQTPFNCSIDRIGQSVTDSSQLMYLSNQFLDQSLFGGSGSSSSGSSGDALTTPDTDALGTTNSVDTTLSTSYTCASEHNNVNPNFILTDYSTTPSYSFMRGVAQLNGVNYTAPSSSEEGGASGGSSGSSASSLPSHVLGAAVVMLAALFII</sequence>
<proteinExistence type="predicted"/>
<dbReference type="EMBL" id="KZ819634">
    <property type="protein sequence ID" value="PWN93398.1"/>
    <property type="molecule type" value="Genomic_DNA"/>
</dbReference>
<dbReference type="SUPFAM" id="SSF51695">
    <property type="entry name" value="PLC-like phosphodiesterases"/>
    <property type="match status" value="1"/>
</dbReference>
<dbReference type="AlphaFoldDB" id="A0A316YXN0"/>
<dbReference type="Gene3D" id="3.20.20.190">
    <property type="entry name" value="Phosphatidylinositol (PI) phosphodiesterase"/>
    <property type="match status" value="1"/>
</dbReference>
<evidence type="ECO:0000313" key="3">
    <source>
        <dbReference type="EMBL" id="PWN93398.1"/>
    </source>
</evidence>
<feature type="region of interest" description="Disordered" evidence="1">
    <location>
        <begin position="288"/>
        <end position="310"/>
    </location>
</feature>
<dbReference type="InterPro" id="IPR017946">
    <property type="entry name" value="PLC-like_Pdiesterase_TIM-brl"/>
</dbReference>
<dbReference type="InParanoid" id="A0A316YXN0"/>
<feature type="chain" id="PRO_5016418017" description="PLC-like phosphodiesterase" evidence="2">
    <location>
        <begin position="26"/>
        <end position="399"/>
    </location>
</feature>
<dbReference type="OrthoDB" id="7984201at2759"/>
<dbReference type="GeneID" id="37041377"/>
<accession>A0A316YXN0</accession>
<dbReference type="Proteomes" id="UP000245768">
    <property type="component" value="Unassembled WGS sequence"/>
</dbReference>
<evidence type="ECO:0008006" key="5">
    <source>
        <dbReference type="Google" id="ProtNLM"/>
    </source>
</evidence>
<dbReference type="STRING" id="215250.A0A316YXN0"/>
<organism evidence="3 4">
    <name type="scientific">Acaromyces ingoldii</name>
    <dbReference type="NCBI Taxonomy" id="215250"/>
    <lineage>
        <taxon>Eukaryota</taxon>
        <taxon>Fungi</taxon>
        <taxon>Dikarya</taxon>
        <taxon>Basidiomycota</taxon>
        <taxon>Ustilaginomycotina</taxon>
        <taxon>Exobasidiomycetes</taxon>
        <taxon>Exobasidiales</taxon>
        <taxon>Cryptobasidiaceae</taxon>
        <taxon>Acaromyces</taxon>
    </lineage>
</organism>
<dbReference type="RefSeq" id="XP_025380596.1">
    <property type="nucleotide sequence ID" value="XM_025519461.1"/>
</dbReference>
<keyword evidence="4" id="KW-1185">Reference proteome</keyword>